<dbReference type="InterPro" id="IPR013899">
    <property type="entry name" value="DUF1771"/>
</dbReference>
<dbReference type="SMART" id="SM01162">
    <property type="entry name" value="DUF1771"/>
    <property type="match status" value="1"/>
</dbReference>
<dbReference type="InterPro" id="IPR036063">
    <property type="entry name" value="Smr_dom_sf"/>
</dbReference>
<dbReference type="VEuPathDB" id="TriTrypDB:TM35_000441560"/>
<feature type="coiled-coil region" evidence="1">
    <location>
        <begin position="49"/>
        <end position="83"/>
    </location>
</feature>
<organism evidence="4 5">
    <name type="scientific">Trypanosoma theileri</name>
    <dbReference type="NCBI Taxonomy" id="67003"/>
    <lineage>
        <taxon>Eukaryota</taxon>
        <taxon>Discoba</taxon>
        <taxon>Euglenozoa</taxon>
        <taxon>Kinetoplastea</taxon>
        <taxon>Metakinetoplastina</taxon>
        <taxon>Trypanosomatida</taxon>
        <taxon>Trypanosomatidae</taxon>
        <taxon>Trypanosoma</taxon>
    </lineage>
</organism>
<feature type="region of interest" description="Disordered" evidence="2">
    <location>
        <begin position="175"/>
        <end position="254"/>
    </location>
</feature>
<protein>
    <recommendedName>
        <fullName evidence="3">Smr domain-containing protein</fullName>
    </recommendedName>
</protein>
<evidence type="ECO:0000313" key="5">
    <source>
        <dbReference type="Proteomes" id="UP000192257"/>
    </source>
</evidence>
<dbReference type="InterPro" id="IPR053020">
    <property type="entry name" value="Smr_domain_protein"/>
</dbReference>
<evidence type="ECO:0000313" key="4">
    <source>
        <dbReference type="EMBL" id="ORC84500.1"/>
    </source>
</evidence>
<dbReference type="PANTHER" id="PTHR47417:SF1">
    <property type="entry name" value="SMR DOMAIN-CONTAINING PROTEIN YPL199C"/>
    <property type="match status" value="1"/>
</dbReference>
<dbReference type="Proteomes" id="UP000192257">
    <property type="component" value="Unassembled WGS sequence"/>
</dbReference>
<feature type="compositionally biased region" description="Low complexity" evidence="2">
    <location>
        <begin position="211"/>
        <end position="221"/>
    </location>
</feature>
<dbReference type="PROSITE" id="PS50828">
    <property type="entry name" value="SMR"/>
    <property type="match status" value="1"/>
</dbReference>
<comment type="caution">
    <text evidence="4">The sequence shown here is derived from an EMBL/GenBank/DDBJ whole genome shotgun (WGS) entry which is preliminary data.</text>
</comment>
<dbReference type="Pfam" id="PF08590">
    <property type="entry name" value="DUF1771"/>
    <property type="match status" value="1"/>
</dbReference>
<name>A0A1X0NK68_9TRYP</name>
<dbReference type="SUPFAM" id="SSF160443">
    <property type="entry name" value="SMR domain-like"/>
    <property type="match status" value="1"/>
</dbReference>
<reference evidence="4 5" key="1">
    <citation type="submission" date="2017-03" db="EMBL/GenBank/DDBJ databases">
        <title>An alternative strategy for trypanosome survival in the mammalian bloodstream revealed through genome and transcriptome analysis of the ubiquitous bovine parasite Trypanosoma (Megatrypanum) theileri.</title>
        <authorList>
            <person name="Kelly S."/>
            <person name="Ivens A."/>
            <person name="Mott A."/>
            <person name="O'Neill E."/>
            <person name="Emms D."/>
            <person name="Macleod O."/>
            <person name="Voorheis P."/>
            <person name="Matthews J."/>
            <person name="Matthews K."/>
            <person name="Carrington M."/>
        </authorList>
    </citation>
    <scope>NUCLEOTIDE SEQUENCE [LARGE SCALE GENOMIC DNA]</scope>
    <source>
        <strain evidence="4">Edinburgh</strain>
    </source>
</reference>
<evidence type="ECO:0000259" key="3">
    <source>
        <dbReference type="PROSITE" id="PS50828"/>
    </source>
</evidence>
<dbReference type="SMART" id="SM00463">
    <property type="entry name" value="SMR"/>
    <property type="match status" value="1"/>
</dbReference>
<accession>A0A1X0NK68</accession>
<feature type="compositionally biased region" description="Basic and acidic residues" evidence="2">
    <location>
        <begin position="179"/>
        <end position="210"/>
    </location>
</feature>
<dbReference type="PANTHER" id="PTHR47417">
    <property type="entry name" value="SMR DOMAIN-CONTAINING PROTEIN YPL199C"/>
    <property type="match status" value="1"/>
</dbReference>
<dbReference type="RefSeq" id="XP_028878566.1">
    <property type="nucleotide sequence ID" value="XM_029030165.1"/>
</dbReference>
<dbReference type="Gene3D" id="3.30.1370.110">
    <property type="match status" value="1"/>
</dbReference>
<dbReference type="GeneID" id="39989945"/>
<gene>
    <name evidence="4" type="ORF">TM35_000441560</name>
</gene>
<feature type="domain" description="Smr" evidence="3">
    <location>
        <begin position="92"/>
        <end position="169"/>
    </location>
</feature>
<keyword evidence="1" id="KW-0175">Coiled coil</keyword>
<dbReference type="EMBL" id="NBCO01000044">
    <property type="protein sequence ID" value="ORC84500.1"/>
    <property type="molecule type" value="Genomic_DNA"/>
</dbReference>
<dbReference type="InterPro" id="IPR002625">
    <property type="entry name" value="Smr_dom"/>
</dbReference>
<evidence type="ECO:0000256" key="1">
    <source>
        <dbReference type="SAM" id="Coils"/>
    </source>
</evidence>
<feature type="compositionally biased region" description="Basic residues" evidence="2">
    <location>
        <begin position="237"/>
        <end position="247"/>
    </location>
</feature>
<dbReference type="AlphaFoldDB" id="A0A1X0NK68"/>
<dbReference type="STRING" id="67003.A0A1X0NK68"/>
<feature type="compositionally biased region" description="Basic and acidic residues" evidence="2">
    <location>
        <begin position="222"/>
        <end position="236"/>
    </location>
</feature>
<dbReference type="OrthoDB" id="3231855at2759"/>
<evidence type="ECO:0000256" key="2">
    <source>
        <dbReference type="SAM" id="MobiDB-lite"/>
    </source>
</evidence>
<keyword evidence="5" id="KW-1185">Reference proteome</keyword>
<proteinExistence type="predicted"/>
<sequence length="254" mass="26869">MTEPAAGHEEWPDYEGPEGARLRAEASALGARRSALFDEATAKRNAGDVAAANALVREAQEAGREMEARNAAAAEAIARYNNEAKGKGDDFLDLHGLREAEAVALLRQRLARLRAKPAGTVTALELIPGAGHHSAPGKQKLMAAAQAVLKEEQLSYKELTVGSMMVEVVGTGEAAKAAPVEEAKKPEAAEERVKPAAEAAPKKDVKKPEAAADAVKPAAEAGPKERTKKSEADASKEKKKKEKKSKICKCCSIM</sequence>